<proteinExistence type="predicted"/>
<organism evidence="1 2">
    <name type="scientific">Halosaccharopolyspora lacisalsi</name>
    <dbReference type="NCBI Taxonomy" id="1000566"/>
    <lineage>
        <taxon>Bacteria</taxon>
        <taxon>Bacillati</taxon>
        <taxon>Actinomycetota</taxon>
        <taxon>Actinomycetes</taxon>
        <taxon>Pseudonocardiales</taxon>
        <taxon>Pseudonocardiaceae</taxon>
        <taxon>Halosaccharopolyspora</taxon>
    </lineage>
</organism>
<name>A0A839DWV4_9PSEU</name>
<dbReference type="EMBL" id="JACGWZ010000005">
    <property type="protein sequence ID" value="MBA8826452.1"/>
    <property type="molecule type" value="Genomic_DNA"/>
</dbReference>
<accession>A0A839DWV4</accession>
<dbReference type="Proteomes" id="UP000569329">
    <property type="component" value="Unassembled WGS sequence"/>
</dbReference>
<sequence>MALSRFTLGPGATASEEVLLRQPHGEFTDHNGGNLGFATSPSVSATAVVRETRCAAVRT</sequence>
<reference evidence="1 2" key="1">
    <citation type="submission" date="2020-07" db="EMBL/GenBank/DDBJ databases">
        <title>Sequencing the genomes of 1000 actinobacteria strains.</title>
        <authorList>
            <person name="Klenk H.-P."/>
        </authorList>
    </citation>
    <scope>NUCLEOTIDE SEQUENCE [LARGE SCALE GENOMIC DNA]</scope>
    <source>
        <strain evidence="1 2">DSM 45975</strain>
    </source>
</reference>
<protein>
    <submittedName>
        <fullName evidence="1">Uncharacterized protein</fullName>
    </submittedName>
</protein>
<evidence type="ECO:0000313" key="1">
    <source>
        <dbReference type="EMBL" id="MBA8826452.1"/>
    </source>
</evidence>
<dbReference type="AlphaFoldDB" id="A0A839DWV4"/>
<evidence type="ECO:0000313" key="2">
    <source>
        <dbReference type="Proteomes" id="UP000569329"/>
    </source>
</evidence>
<gene>
    <name evidence="1" type="ORF">FHX42_003828</name>
</gene>
<keyword evidence="2" id="KW-1185">Reference proteome</keyword>
<dbReference type="RefSeq" id="WP_328796400.1">
    <property type="nucleotide sequence ID" value="NZ_JACGWZ010000005.1"/>
</dbReference>
<comment type="caution">
    <text evidence="1">The sequence shown here is derived from an EMBL/GenBank/DDBJ whole genome shotgun (WGS) entry which is preliminary data.</text>
</comment>